<feature type="transmembrane region" description="Helical" evidence="5">
    <location>
        <begin position="595"/>
        <end position="616"/>
    </location>
</feature>
<evidence type="ECO:0000256" key="3">
    <source>
        <dbReference type="ARBA" id="ARBA00022989"/>
    </source>
</evidence>
<dbReference type="STRING" id="1705.CA21670_12185"/>
<dbReference type="AlphaFoldDB" id="A0A177ILA5"/>
<dbReference type="RefSeq" id="WP_066839416.1">
    <property type="nucleotide sequence ID" value="NZ_LSTQ01000012.1"/>
</dbReference>
<evidence type="ECO:0000256" key="4">
    <source>
        <dbReference type="ARBA" id="ARBA00023136"/>
    </source>
</evidence>
<protein>
    <recommendedName>
        <fullName evidence="6">ABC-2 type transporter transmembrane domain-containing protein</fullName>
    </recommendedName>
</protein>
<dbReference type="InterPro" id="IPR017500">
    <property type="entry name" value="Phage_infect_YhgE_N"/>
</dbReference>
<dbReference type="NCBIfam" id="TIGR03061">
    <property type="entry name" value="pip_yhgE_Nterm"/>
    <property type="match status" value="1"/>
</dbReference>
<dbReference type="Proteomes" id="UP000076947">
    <property type="component" value="Unassembled WGS sequence"/>
</dbReference>
<evidence type="ECO:0000256" key="1">
    <source>
        <dbReference type="ARBA" id="ARBA00004141"/>
    </source>
</evidence>
<proteinExistence type="predicted"/>
<dbReference type="InterPro" id="IPR017501">
    <property type="entry name" value="Phage_infect_YhgE_C"/>
</dbReference>
<evidence type="ECO:0000256" key="5">
    <source>
        <dbReference type="SAM" id="Phobius"/>
    </source>
</evidence>
<feature type="domain" description="ABC-2 type transporter transmembrane" evidence="6">
    <location>
        <begin position="490"/>
        <end position="700"/>
    </location>
</feature>
<evidence type="ECO:0000313" key="8">
    <source>
        <dbReference type="Proteomes" id="UP000076947"/>
    </source>
</evidence>
<dbReference type="PANTHER" id="PTHR43077">
    <property type="entry name" value="TRANSPORT PERMEASE YVFS-RELATED"/>
    <property type="match status" value="1"/>
</dbReference>
<evidence type="ECO:0000313" key="7">
    <source>
        <dbReference type="EMBL" id="OAH29647.1"/>
    </source>
</evidence>
<feature type="transmembrane region" description="Helical" evidence="5">
    <location>
        <begin position="524"/>
        <end position="547"/>
    </location>
</feature>
<feature type="transmembrane region" description="Helical" evidence="5">
    <location>
        <begin position="21"/>
        <end position="44"/>
    </location>
</feature>
<reference evidence="8" key="1">
    <citation type="submission" date="2016-02" db="EMBL/GenBank/DDBJ databases">
        <authorList>
            <person name="Kaur G."/>
            <person name="Nair G.R."/>
            <person name="Mayilraj S."/>
        </authorList>
    </citation>
    <scope>NUCLEOTIDE SEQUENCE [LARGE SCALE GENOMIC DNA]</scope>
    <source>
        <strain evidence="8">GA-15</strain>
    </source>
</reference>
<feature type="domain" description="ABC-2 type transporter transmembrane" evidence="6">
    <location>
        <begin position="22"/>
        <end position="181"/>
    </location>
</feature>
<organism evidence="7 8">
    <name type="scientific">Corynebacterium stationis</name>
    <dbReference type="NCBI Taxonomy" id="1705"/>
    <lineage>
        <taxon>Bacteria</taxon>
        <taxon>Bacillati</taxon>
        <taxon>Actinomycetota</taxon>
        <taxon>Actinomycetes</taxon>
        <taxon>Mycobacteriales</taxon>
        <taxon>Corynebacteriaceae</taxon>
        <taxon>Corynebacterium</taxon>
    </lineage>
</organism>
<dbReference type="PANTHER" id="PTHR43077:SF10">
    <property type="entry name" value="TRANSPORT PERMEASE PROTEIN"/>
    <property type="match status" value="1"/>
</dbReference>
<evidence type="ECO:0000259" key="6">
    <source>
        <dbReference type="Pfam" id="PF12698"/>
    </source>
</evidence>
<comment type="subcellular location">
    <subcellularLocation>
        <location evidence="1">Membrane</location>
        <topology evidence="1">Multi-pass membrane protein</topology>
    </subcellularLocation>
</comment>
<dbReference type="EMBL" id="LSTQ01000012">
    <property type="protein sequence ID" value="OAH29647.1"/>
    <property type="molecule type" value="Genomic_DNA"/>
</dbReference>
<keyword evidence="3 5" id="KW-1133">Transmembrane helix</keyword>
<keyword evidence="4 5" id="KW-0472">Membrane</keyword>
<keyword evidence="8" id="KW-1185">Reference proteome</keyword>
<dbReference type="GO" id="GO:0016020">
    <property type="term" value="C:membrane"/>
    <property type="evidence" value="ECO:0007669"/>
    <property type="project" value="UniProtKB-SubCell"/>
</dbReference>
<comment type="caution">
    <text evidence="7">The sequence shown here is derived from an EMBL/GenBank/DDBJ whole genome shotgun (WGS) entry which is preliminary data.</text>
</comment>
<gene>
    <name evidence="7" type="ORF">AYJ05_09615</name>
</gene>
<dbReference type="OrthoDB" id="9811483at2"/>
<feature type="transmembrane region" description="Helical" evidence="5">
    <location>
        <begin position="623"/>
        <end position="643"/>
    </location>
</feature>
<dbReference type="Pfam" id="PF12698">
    <property type="entry name" value="ABC2_membrane_3"/>
    <property type="match status" value="2"/>
</dbReference>
<accession>A0A177ILA5</accession>
<dbReference type="InterPro" id="IPR013525">
    <property type="entry name" value="ABC2_TM"/>
</dbReference>
<dbReference type="InterPro" id="IPR051328">
    <property type="entry name" value="T7SS_ABC-Transporter"/>
</dbReference>
<sequence>MRQSWKIFTRDVKRLGQVPKAWIILIGLLFVPALYSWFNIAAFWDPYSNTQNIKVSVVNEDLGGDSETIGHLDVGKQITEQLAENDQLGWQLLDADTAEDQLRRGETYASIIIPKNFTADLLAITEGTLTQPTLEYRVNEKSSAIAPQITDTGATAVDQAITAALKQEIATAATKTISDEGKSLEDAILDARDTTNTTFGETAANLRSARGGLDDFKARLSEAEASMTGAKDTVAQVDQALIEGQDALAQVQDLAESIQTEVTNFTDQTTSAFVDGTTAVAEGTANANASIADINATLQQTSGRLDTAGQQTNDAIQAGKSAIEQVQGLLNDSALSPELAAPLEDTLQRLEAGNAASERLLGDVTSLNSETADTANAISQAAGAIDSAAQDTSAATQALRDAVGDGIPSLNRTLSNLSTIAGSFAGSLEGQRATLGEANNLIDGVVSQLESTRSALDDFDITLAGLEDGVRDVRSDILALTASSNSEKLQTITGLNSDEIGSFFADPVTINSEPVYEVNSYGSAMAGLFTNLSLWIGAFMLIVVFRVEVDTEGFKRVTVPQAYVGRFILMAIMVALQAIIVAAGNLIIGVQTVNALAFIGTAVLVGLAYLSIIYALAATLGLVGKFIAVLLVIMQIPGASGLYPIELLPGFFKAIYPFLPFSYGIDALRETIGGFYGTHYLQFMGMLALMGGVAFFLGIILRKNLGHFSTVFNHEMAESELIEFENVQVVGDGYRLADIVRALEDREGFAESIKNEAERYTHRIHVTAGIGVVGIIALTIAAWALPDAKALLLGLWTAWTLLLMGLVIAFDYIRKSLKQSEEIIQMDDQTLHKSVSAQASGLHTIAASPASETTEGEK</sequence>
<dbReference type="GO" id="GO:0140359">
    <property type="term" value="F:ABC-type transporter activity"/>
    <property type="evidence" value="ECO:0007669"/>
    <property type="project" value="InterPro"/>
</dbReference>
<name>A0A177ILA5_9CORY</name>
<feature type="transmembrane region" description="Helical" evidence="5">
    <location>
        <begin position="567"/>
        <end position="589"/>
    </location>
</feature>
<feature type="transmembrane region" description="Helical" evidence="5">
    <location>
        <begin position="680"/>
        <end position="701"/>
    </location>
</feature>
<dbReference type="NCBIfam" id="TIGR03062">
    <property type="entry name" value="pip_yhgE_Cterm"/>
    <property type="match status" value="1"/>
</dbReference>
<evidence type="ECO:0000256" key="2">
    <source>
        <dbReference type="ARBA" id="ARBA00022692"/>
    </source>
</evidence>
<feature type="transmembrane region" description="Helical" evidence="5">
    <location>
        <begin position="764"/>
        <end position="785"/>
    </location>
</feature>
<keyword evidence="2 5" id="KW-0812">Transmembrane</keyword>
<dbReference type="Gene3D" id="3.40.1710.10">
    <property type="entry name" value="abc type-2 transporter like domain"/>
    <property type="match status" value="1"/>
</dbReference>
<feature type="transmembrane region" description="Helical" evidence="5">
    <location>
        <begin position="791"/>
        <end position="813"/>
    </location>
</feature>